<keyword evidence="5" id="KW-0505">Motor protein</keyword>
<evidence type="ECO:0000256" key="5">
    <source>
        <dbReference type="ARBA" id="ARBA00023175"/>
    </source>
</evidence>
<feature type="coiled-coil region" evidence="6">
    <location>
        <begin position="1163"/>
        <end position="1443"/>
    </location>
</feature>
<gene>
    <name evidence="7" type="ORF">PGSY75_1427300</name>
</gene>
<dbReference type="EMBL" id="LVLB01000015">
    <property type="protein sequence ID" value="KYN95870.1"/>
    <property type="molecule type" value="Genomic_DNA"/>
</dbReference>
<dbReference type="PANTHER" id="PTHR37739:SF16">
    <property type="entry name" value="KINESIN-LIKE PROTEIN"/>
    <property type="match status" value="1"/>
</dbReference>
<evidence type="ECO:0000256" key="3">
    <source>
        <dbReference type="ARBA" id="ARBA00022840"/>
    </source>
</evidence>
<dbReference type="InterPro" id="IPR044986">
    <property type="entry name" value="KIF15/KIN-12"/>
</dbReference>
<evidence type="ECO:0000256" key="6">
    <source>
        <dbReference type="SAM" id="Coils"/>
    </source>
</evidence>
<evidence type="ECO:0000256" key="1">
    <source>
        <dbReference type="ARBA" id="ARBA00022701"/>
    </source>
</evidence>
<protein>
    <recommendedName>
        <fullName evidence="9">t-SNARE coiled-coil homology domain-containing protein</fullName>
    </recommendedName>
</protein>
<name>A0A151LA83_9APIC</name>
<dbReference type="KEGG" id="pgab:PGSY75_1427300"/>
<dbReference type="Proteomes" id="UP000076004">
    <property type="component" value="Chromosome 14"/>
</dbReference>
<keyword evidence="1" id="KW-0493">Microtubule</keyword>
<evidence type="ECO:0000256" key="4">
    <source>
        <dbReference type="ARBA" id="ARBA00023054"/>
    </source>
</evidence>
<keyword evidence="4 6" id="KW-0175">Coiled coil</keyword>
<comment type="caution">
    <text evidence="7">The sequence shown here is derived from an EMBL/GenBank/DDBJ whole genome shotgun (WGS) entry which is preliminary data.</text>
</comment>
<dbReference type="VEuPathDB" id="PlasmoDB:PGABG01_1425900"/>
<reference evidence="7 8" key="1">
    <citation type="journal article" date="2016" name="Nat. Commun.">
        <title>Genomes of cryptic chimpanzee Plasmodium species reveal key evolutionary events leading to human malaria.</title>
        <authorList>
            <person name="Sundararaman S.A."/>
            <person name="Plenderleith L.J."/>
            <person name="Liu W."/>
            <person name="Loy D.E."/>
            <person name="Learn G.H."/>
            <person name="Li Y."/>
            <person name="Shaw K.S."/>
            <person name="Ayouba A."/>
            <person name="Peeters M."/>
            <person name="Speede S."/>
            <person name="Shaw G.M."/>
            <person name="Bushman F.D."/>
            <person name="Brisson D."/>
            <person name="Rayner J.C."/>
            <person name="Sharp P.M."/>
            <person name="Hahn B.H."/>
        </authorList>
    </citation>
    <scope>NUCLEOTIDE SEQUENCE [LARGE SCALE GENOMIC DNA]</scope>
    <source>
        <strain evidence="7 8">SY75</strain>
    </source>
</reference>
<keyword evidence="3" id="KW-0067">ATP-binding</keyword>
<evidence type="ECO:0000256" key="2">
    <source>
        <dbReference type="ARBA" id="ARBA00022741"/>
    </source>
</evidence>
<evidence type="ECO:0008006" key="9">
    <source>
        <dbReference type="Google" id="ProtNLM"/>
    </source>
</evidence>
<sequence length="1474" mass="175355">MLKRDSLSNLHSKETRRFSIHNKDIFKYDYSEYLNLCLEEYRNNIYDLDLINDNEECIREVVNYYNYIYGNYYENVLNVFENNPNEKSIVNESYLLKLDLLNKRHIESLYNISILSISDKLKYYMLRGEVKKNKDDIIEDDKLIQEKNNENRTLKKNLFTNDSVKTNMNLNDFNNNKSKFLDKNSKLYTNDELSSTDMKREEEFDIIKYLFYIIRLVEYSLSSENGNLSSFYNRLKIYFFRDNVNENYYNYIYLLTLCLHCLENITSNIVTFDIKDIENEELNLVNEKNNSVYSSTNKMNSSQNSIKRKYSTSNFRNYTSSNENNNNFHQNNLLTNNNNNNNNFLRAESKECNSFKIYSNNMYFYKIFFYLLSFLNFYLEDMIKDGSLLYSDMMKMHSESNARRNRKDQMINSSNVINGTTNNSSMSSFIDGKEELFFQGKNKVSYCNILLKSLNIINNLMNLDALREKIMNSSNDLNELKIFLSKFYKYLNEYDDIEVYKNFYISLYKTYIFIFPEELEKENYFSPMLLFENIVNNGNLIRMRTIVDTLIFCFNDKKFVYFFEENINITKVLFIFVTYSSRLLSNKQYELITNISFLFYIILIKFPNVSITIFHILNENNDYIMKYNEDKKFNSIFNNINEHVNMLFLSTIHKNKNLATIISLIFSKLINLYCQFSAKKNLDNNNNTLQNNINNNYPYGTHINTNNYGLRNLNSSYLNANGQNVSNVPGTTLIKNANVNNLNYSYASNNENEGNKLYKEIFCKIFDNIKNNERNSVIKAILINLHIIPDVYSSNNLFQIEENSEKTRYIIVIINFLFTLMKTKFYDAIHENTFEYIDYFIDELKKSVHMKNIKLVCGYISLLLNYSLNKKTNNLNETADLKSSIFIKNIHYNNQPNIIKIHKALYESGALTFLISSLYESKDSLIIYNCVYSISFLLYKKSILDYDKNIELSNMKIAILNIVRHYYNLDMYLENYTENFIDYKGFLKGNSKKNLSLHEDDNYNTLLNKLNKRNSYECDDLNKKYLYEEENKFLLGDKNDNYLLNHMNTNYGSNIKKIGSNENIGNKNVFPSLKYQYTGANYENSFYLNFDKIFFETVKNRKSSFNFYFDTIYNTQYLFNFLLHNFLFYSKDADEYSKKYLLNILLHNNITRSSDISFYSNKIKNLNSQFNESQSRIEIYKQDLERYKDVINVLNKEIEEKQNAHNVLIQKIRKENEMEIDRKLQENNNLENIISQKNDIIDELQRKYEEVYMQKKETEEENVNIKNKTVSMESLLKSLQSKYTHMQSQNKTLNNKLIDQKNRINEGISIINSLTSENEKLKTIEENQNNELEGTFKKLIVVVKELSDKNKELEEKEKKIKTYNGDIQELKTIINKSNNDLKEQALIIENYTGLNKNLNEELNNANKNLELSKRYIMNYEKNEEEMKNRIMKLEKELYEKSEECEIKTQKLIMKEKELSDKDIQLKKIASVIIN</sequence>
<evidence type="ECO:0000313" key="8">
    <source>
        <dbReference type="Proteomes" id="UP000076004"/>
    </source>
</evidence>
<proteinExistence type="predicted"/>
<dbReference type="PANTHER" id="PTHR37739">
    <property type="entry name" value="KINESIN-LIKE PROTEIN KIN-12D"/>
    <property type="match status" value="1"/>
</dbReference>
<dbReference type="VEuPathDB" id="PlasmoDB:PGSY75_1427300"/>
<dbReference type="RefSeq" id="XP_018639336.1">
    <property type="nucleotide sequence ID" value="XM_018787964.1"/>
</dbReference>
<evidence type="ECO:0000313" key="7">
    <source>
        <dbReference type="EMBL" id="KYN95870.1"/>
    </source>
</evidence>
<dbReference type="GeneID" id="29778566"/>
<organism evidence="7 8">
    <name type="scientific">Plasmodium gaboni</name>
    <dbReference type="NCBI Taxonomy" id="647221"/>
    <lineage>
        <taxon>Eukaryota</taxon>
        <taxon>Sar</taxon>
        <taxon>Alveolata</taxon>
        <taxon>Apicomplexa</taxon>
        <taxon>Aconoidasida</taxon>
        <taxon>Haemosporida</taxon>
        <taxon>Plasmodiidae</taxon>
        <taxon>Plasmodium</taxon>
        <taxon>Plasmodium (Laverania)</taxon>
    </lineage>
</organism>
<keyword evidence="2" id="KW-0547">Nucleotide-binding</keyword>
<dbReference type="GO" id="GO:0005874">
    <property type="term" value="C:microtubule"/>
    <property type="evidence" value="ECO:0007669"/>
    <property type="project" value="UniProtKB-KW"/>
</dbReference>
<dbReference type="GO" id="GO:0005524">
    <property type="term" value="F:ATP binding"/>
    <property type="evidence" value="ECO:0007669"/>
    <property type="project" value="UniProtKB-KW"/>
</dbReference>
<accession>A0A151LA83</accession>